<dbReference type="Proteomes" id="UP000630923">
    <property type="component" value="Unassembled WGS sequence"/>
</dbReference>
<dbReference type="AlphaFoldDB" id="A0A919AJC4"/>
<dbReference type="PANTHER" id="PTHR43968">
    <property type="match status" value="1"/>
</dbReference>
<proteinExistence type="predicted"/>
<accession>A0A919AJC4</accession>
<protein>
    <submittedName>
        <fullName evidence="2">Glutathione S-transferase</fullName>
    </submittedName>
</protein>
<keyword evidence="3" id="KW-1185">Reference proteome</keyword>
<dbReference type="PANTHER" id="PTHR43968:SF6">
    <property type="entry name" value="GLUTATHIONE S-TRANSFERASE OMEGA"/>
    <property type="match status" value="1"/>
</dbReference>
<sequence length="220" mass="25618">MSETELPILYSFRRCPYAMRARMALLCAGIRVKLREVRLKEKPLEMLEISPKGSVPVLQLPDGQVIDESLEIMIFAADTCDSQNELDVHRCFSEDHFNLIRDNDSMFVHHLNRYKYASWHDGADPMEHRDSAQMYLQGLENILMSQPYLAGDRMGFVDVAIAPFVRQFSMPEPKWFVEMPQQRVVAWLNDFVTSELFATAMVKYDQWTPDSPVEYFPKDQ</sequence>
<evidence type="ECO:0000259" key="1">
    <source>
        <dbReference type="PROSITE" id="PS50404"/>
    </source>
</evidence>
<dbReference type="Gene3D" id="1.20.1050.10">
    <property type="match status" value="1"/>
</dbReference>
<dbReference type="InterPro" id="IPR040079">
    <property type="entry name" value="Glutathione_S-Trfase"/>
</dbReference>
<reference evidence="2" key="1">
    <citation type="journal article" date="2014" name="Int. J. Syst. Evol. Microbiol.">
        <title>Complete genome sequence of Corynebacterium casei LMG S-19264T (=DSM 44701T), isolated from a smear-ripened cheese.</title>
        <authorList>
            <consortium name="US DOE Joint Genome Institute (JGI-PGF)"/>
            <person name="Walter F."/>
            <person name="Albersmeier A."/>
            <person name="Kalinowski J."/>
            <person name="Ruckert C."/>
        </authorList>
    </citation>
    <scope>NUCLEOTIDE SEQUENCE</scope>
    <source>
        <strain evidence="2">KCTC 42590</strain>
    </source>
</reference>
<reference evidence="2" key="2">
    <citation type="submission" date="2020-09" db="EMBL/GenBank/DDBJ databases">
        <authorList>
            <person name="Sun Q."/>
            <person name="Kim S."/>
        </authorList>
    </citation>
    <scope>NUCLEOTIDE SEQUENCE</scope>
    <source>
        <strain evidence="2">KCTC 42590</strain>
    </source>
</reference>
<dbReference type="Gene3D" id="3.40.30.10">
    <property type="entry name" value="Glutaredoxin"/>
    <property type="match status" value="1"/>
</dbReference>
<name>A0A919AJC4_9PROT</name>
<dbReference type="InterPro" id="IPR004046">
    <property type="entry name" value="GST_C"/>
</dbReference>
<evidence type="ECO:0000313" key="2">
    <source>
        <dbReference type="EMBL" id="GHF12236.1"/>
    </source>
</evidence>
<dbReference type="InterPro" id="IPR036249">
    <property type="entry name" value="Thioredoxin-like_sf"/>
</dbReference>
<dbReference type="EMBL" id="BNCI01000001">
    <property type="protein sequence ID" value="GHF12236.1"/>
    <property type="molecule type" value="Genomic_DNA"/>
</dbReference>
<dbReference type="SUPFAM" id="SSF52833">
    <property type="entry name" value="Thioredoxin-like"/>
    <property type="match status" value="1"/>
</dbReference>
<dbReference type="InterPro" id="IPR036282">
    <property type="entry name" value="Glutathione-S-Trfase_C_sf"/>
</dbReference>
<dbReference type="InterPro" id="IPR004045">
    <property type="entry name" value="Glutathione_S-Trfase_N"/>
</dbReference>
<feature type="domain" description="GST N-terminal" evidence="1">
    <location>
        <begin position="5"/>
        <end position="84"/>
    </location>
</feature>
<dbReference type="InterPro" id="IPR050983">
    <property type="entry name" value="GST_Omega/HSP26"/>
</dbReference>
<dbReference type="CDD" id="cd03060">
    <property type="entry name" value="GST_N_Omega_like"/>
    <property type="match status" value="1"/>
</dbReference>
<dbReference type="Pfam" id="PF00043">
    <property type="entry name" value="GST_C"/>
    <property type="match status" value="1"/>
</dbReference>
<evidence type="ECO:0000313" key="3">
    <source>
        <dbReference type="Proteomes" id="UP000630923"/>
    </source>
</evidence>
<dbReference type="PROSITE" id="PS50404">
    <property type="entry name" value="GST_NTER"/>
    <property type="match status" value="1"/>
</dbReference>
<dbReference type="Pfam" id="PF13417">
    <property type="entry name" value="GST_N_3"/>
    <property type="match status" value="1"/>
</dbReference>
<gene>
    <name evidence="2" type="ORF">GCM10017044_02700</name>
</gene>
<comment type="caution">
    <text evidence="2">The sequence shown here is derived from an EMBL/GenBank/DDBJ whole genome shotgun (WGS) entry which is preliminary data.</text>
</comment>
<dbReference type="SFLD" id="SFLDS00019">
    <property type="entry name" value="Glutathione_Transferase_(cytos"/>
    <property type="match status" value="1"/>
</dbReference>
<dbReference type="SUPFAM" id="SSF47616">
    <property type="entry name" value="GST C-terminal domain-like"/>
    <property type="match status" value="1"/>
</dbReference>
<organism evidence="2 3">
    <name type="scientific">Kordiimonas sediminis</name>
    <dbReference type="NCBI Taxonomy" id="1735581"/>
    <lineage>
        <taxon>Bacteria</taxon>
        <taxon>Pseudomonadati</taxon>
        <taxon>Pseudomonadota</taxon>
        <taxon>Alphaproteobacteria</taxon>
        <taxon>Kordiimonadales</taxon>
        <taxon>Kordiimonadaceae</taxon>
        <taxon>Kordiimonas</taxon>
    </lineage>
</organism>
<dbReference type="GO" id="GO:0005737">
    <property type="term" value="C:cytoplasm"/>
    <property type="evidence" value="ECO:0007669"/>
    <property type="project" value="TreeGrafter"/>
</dbReference>